<dbReference type="SUPFAM" id="SSF56925">
    <property type="entry name" value="OMPA-like"/>
    <property type="match status" value="1"/>
</dbReference>
<dbReference type="Proteomes" id="UP000229213">
    <property type="component" value="Unassembled WGS sequence"/>
</dbReference>
<dbReference type="Pfam" id="PF13505">
    <property type="entry name" value="OMP_b-brl"/>
    <property type="match status" value="1"/>
</dbReference>
<dbReference type="Gene3D" id="2.40.160.20">
    <property type="match status" value="1"/>
</dbReference>
<gene>
    <name evidence="3" type="ORF">CO162_01770</name>
</gene>
<evidence type="ECO:0000256" key="1">
    <source>
        <dbReference type="ARBA" id="ARBA00022729"/>
    </source>
</evidence>
<protein>
    <recommendedName>
        <fullName evidence="2">Outer membrane protein beta-barrel domain-containing protein</fullName>
    </recommendedName>
</protein>
<sequence length="203" mass="21922">FIARKKGGIMGKVKLSFVMGLLGVVFLSTQALAEEQRWAIDVHGGVFSLTAITNQVIETCPNIDGTTGGVALHYFGSEGPNRILRHVFSFDYASADGRGAWETKGVTGTGAVDFTLMSFCYTPTWHFLPDGPVNPYLGFGLGVGYLEGKFKAAGQAEEKYKGTVPVLHIPLGVNFKASENIWLKAEAGFRNGVYYTGAVEILF</sequence>
<organism evidence="3 4">
    <name type="scientific">bacterium (Candidatus Ratteibacteria) CG_4_9_14_3_um_filter_41_21</name>
    <dbReference type="NCBI Taxonomy" id="2014289"/>
    <lineage>
        <taxon>Bacteria</taxon>
        <taxon>Candidatus Ratteibacteria</taxon>
    </lineage>
</organism>
<feature type="non-terminal residue" evidence="3">
    <location>
        <position position="1"/>
    </location>
</feature>
<dbReference type="EMBL" id="PFWI01000054">
    <property type="protein sequence ID" value="PJA62307.1"/>
    <property type="molecule type" value="Genomic_DNA"/>
</dbReference>
<dbReference type="AlphaFoldDB" id="A0A2M7YH66"/>
<feature type="domain" description="Outer membrane protein beta-barrel" evidence="2">
    <location>
        <begin position="20"/>
        <end position="188"/>
    </location>
</feature>
<comment type="caution">
    <text evidence="3">The sequence shown here is derived from an EMBL/GenBank/DDBJ whole genome shotgun (WGS) entry which is preliminary data.</text>
</comment>
<name>A0A2M7YH66_9BACT</name>
<evidence type="ECO:0000313" key="3">
    <source>
        <dbReference type="EMBL" id="PJA62307.1"/>
    </source>
</evidence>
<reference evidence="4" key="1">
    <citation type="submission" date="2017-09" db="EMBL/GenBank/DDBJ databases">
        <title>Depth-based differentiation of microbial function through sediment-hosted aquifers and enrichment of novel symbionts in the deep terrestrial subsurface.</title>
        <authorList>
            <person name="Probst A.J."/>
            <person name="Ladd B."/>
            <person name="Jarett J.K."/>
            <person name="Geller-Mcgrath D.E."/>
            <person name="Sieber C.M.K."/>
            <person name="Emerson J.B."/>
            <person name="Anantharaman K."/>
            <person name="Thomas B.C."/>
            <person name="Malmstrom R."/>
            <person name="Stieglmeier M."/>
            <person name="Klingl A."/>
            <person name="Woyke T."/>
            <person name="Ryan C.M."/>
            <person name="Banfield J.F."/>
        </authorList>
    </citation>
    <scope>NUCLEOTIDE SEQUENCE [LARGE SCALE GENOMIC DNA]</scope>
</reference>
<accession>A0A2M7YH66</accession>
<dbReference type="InterPro" id="IPR011250">
    <property type="entry name" value="OMP/PagP_B-barrel"/>
</dbReference>
<dbReference type="InterPro" id="IPR027385">
    <property type="entry name" value="Beta-barrel_OMP"/>
</dbReference>
<keyword evidence="1" id="KW-0732">Signal</keyword>
<evidence type="ECO:0000259" key="2">
    <source>
        <dbReference type="Pfam" id="PF13505"/>
    </source>
</evidence>
<evidence type="ECO:0000313" key="4">
    <source>
        <dbReference type="Proteomes" id="UP000229213"/>
    </source>
</evidence>
<proteinExistence type="predicted"/>